<organism evidence="3 4">
    <name type="scientific">Spirosoma arboris</name>
    <dbReference type="NCBI Taxonomy" id="2682092"/>
    <lineage>
        <taxon>Bacteria</taxon>
        <taxon>Pseudomonadati</taxon>
        <taxon>Bacteroidota</taxon>
        <taxon>Cytophagia</taxon>
        <taxon>Cytophagales</taxon>
        <taxon>Cytophagaceae</taxon>
        <taxon>Spirosoma</taxon>
    </lineage>
</organism>
<feature type="transmembrane region" description="Helical" evidence="2">
    <location>
        <begin position="186"/>
        <end position="204"/>
    </location>
</feature>
<evidence type="ECO:0000313" key="4">
    <source>
        <dbReference type="Proteomes" id="UP000436006"/>
    </source>
</evidence>
<keyword evidence="2" id="KW-1133">Transmembrane helix</keyword>
<dbReference type="EMBL" id="WPIN01000019">
    <property type="protein sequence ID" value="MVM34877.1"/>
    <property type="molecule type" value="Genomic_DNA"/>
</dbReference>
<accession>A0A7K1SM64</accession>
<keyword evidence="1" id="KW-0175">Coiled coil</keyword>
<name>A0A7K1SM64_9BACT</name>
<sequence>MATLQDLTNQETQLKAQLAQLETDKIQAAEQAKQQKLGLITTYENEAAGYRNQAAKANSDDDKRKLYGFADHADELANELRAELGLVPLAGEENNEQFTKNETLRKVNSLLIKAAFALVAFFVADFTSARLEMGFTSFALKSVAQIAYSLSAVFGGCWVACLLLFGFVGSYGYTDLKHDFRDTNPAVRLGVLAFLLASVLYFFANAFTNVN</sequence>
<dbReference type="Proteomes" id="UP000436006">
    <property type="component" value="Unassembled WGS sequence"/>
</dbReference>
<evidence type="ECO:0000256" key="1">
    <source>
        <dbReference type="SAM" id="Coils"/>
    </source>
</evidence>
<feature type="transmembrane region" description="Helical" evidence="2">
    <location>
        <begin position="146"/>
        <end position="174"/>
    </location>
</feature>
<feature type="transmembrane region" description="Helical" evidence="2">
    <location>
        <begin position="110"/>
        <end position="126"/>
    </location>
</feature>
<dbReference type="AlphaFoldDB" id="A0A7K1SM64"/>
<proteinExistence type="predicted"/>
<comment type="caution">
    <text evidence="3">The sequence shown here is derived from an EMBL/GenBank/DDBJ whole genome shotgun (WGS) entry which is preliminary data.</text>
</comment>
<dbReference type="RefSeq" id="WP_157589698.1">
    <property type="nucleotide sequence ID" value="NZ_WPIN01000019.1"/>
</dbReference>
<keyword evidence="2" id="KW-0812">Transmembrane</keyword>
<protein>
    <submittedName>
        <fullName evidence="3">Uncharacterized protein</fullName>
    </submittedName>
</protein>
<evidence type="ECO:0000313" key="3">
    <source>
        <dbReference type="EMBL" id="MVM34877.1"/>
    </source>
</evidence>
<keyword evidence="4" id="KW-1185">Reference proteome</keyword>
<evidence type="ECO:0000256" key="2">
    <source>
        <dbReference type="SAM" id="Phobius"/>
    </source>
</evidence>
<gene>
    <name evidence="3" type="ORF">GO755_32915</name>
</gene>
<keyword evidence="2" id="KW-0472">Membrane</keyword>
<feature type="coiled-coil region" evidence="1">
    <location>
        <begin position="4"/>
        <end position="60"/>
    </location>
</feature>
<reference evidence="3 4" key="1">
    <citation type="submission" date="2019-12" db="EMBL/GenBank/DDBJ databases">
        <title>Spirosoma sp. HMF4905 genome sequencing and assembly.</title>
        <authorList>
            <person name="Kang H."/>
            <person name="Cha I."/>
            <person name="Kim H."/>
            <person name="Joh K."/>
        </authorList>
    </citation>
    <scope>NUCLEOTIDE SEQUENCE [LARGE SCALE GENOMIC DNA]</scope>
    <source>
        <strain evidence="3 4">HMF4905</strain>
    </source>
</reference>